<dbReference type="Proteomes" id="UP000634136">
    <property type="component" value="Unassembled WGS sequence"/>
</dbReference>
<proteinExistence type="predicted"/>
<protein>
    <submittedName>
        <fullName evidence="1">Uncharacterized protein</fullName>
    </submittedName>
</protein>
<reference evidence="1" key="1">
    <citation type="submission" date="2020-09" db="EMBL/GenBank/DDBJ databases">
        <title>Genome-Enabled Discovery of Anthraquinone Biosynthesis in Senna tora.</title>
        <authorList>
            <person name="Kang S.-H."/>
            <person name="Pandey R.P."/>
            <person name="Lee C.-M."/>
            <person name="Sim J.-S."/>
            <person name="Jeong J.-T."/>
            <person name="Choi B.-S."/>
            <person name="Jung M."/>
            <person name="Ginzburg D."/>
            <person name="Zhao K."/>
            <person name="Won S.Y."/>
            <person name="Oh T.-J."/>
            <person name="Yu Y."/>
            <person name="Kim N.-H."/>
            <person name="Lee O.R."/>
            <person name="Lee T.-H."/>
            <person name="Bashyal P."/>
            <person name="Kim T.-S."/>
            <person name="Lee W.-H."/>
            <person name="Kawkins C."/>
            <person name="Kim C.-K."/>
            <person name="Kim J.S."/>
            <person name="Ahn B.O."/>
            <person name="Rhee S.Y."/>
            <person name="Sohng J.K."/>
        </authorList>
    </citation>
    <scope>NUCLEOTIDE SEQUENCE</scope>
    <source>
        <tissue evidence="1">Leaf</tissue>
    </source>
</reference>
<dbReference type="AlphaFoldDB" id="A0A835C651"/>
<accession>A0A835C651</accession>
<evidence type="ECO:0000313" key="2">
    <source>
        <dbReference type="Proteomes" id="UP000634136"/>
    </source>
</evidence>
<sequence length="35" mass="3998">MDITAWAQWAKIWKAWPSPHASIHGRKEAKEAPTP</sequence>
<evidence type="ECO:0000313" key="1">
    <source>
        <dbReference type="EMBL" id="KAF7833516.1"/>
    </source>
</evidence>
<name>A0A835C651_9FABA</name>
<comment type="caution">
    <text evidence="1">The sequence shown here is derived from an EMBL/GenBank/DDBJ whole genome shotgun (WGS) entry which is preliminary data.</text>
</comment>
<organism evidence="1 2">
    <name type="scientific">Senna tora</name>
    <dbReference type="NCBI Taxonomy" id="362788"/>
    <lineage>
        <taxon>Eukaryota</taxon>
        <taxon>Viridiplantae</taxon>
        <taxon>Streptophyta</taxon>
        <taxon>Embryophyta</taxon>
        <taxon>Tracheophyta</taxon>
        <taxon>Spermatophyta</taxon>
        <taxon>Magnoliopsida</taxon>
        <taxon>eudicotyledons</taxon>
        <taxon>Gunneridae</taxon>
        <taxon>Pentapetalae</taxon>
        <taxon>rosids</taxon>
        <taxon>fabids</taxon>
        <taxon>Fabales</taxon>
        <taxon>Fabaceae</taxon>
        <taxon>Caesalpinioideae</taxon>
        <taxon>Cassia clade</taxon>
        <taxon>Senna</taxon>
    </lineage>
</organism>
<keyword evidence="2" id="KW-1185">Reference proteome</keyword>
<gene>
    <name evidence="1" type="ORF">G2W53_015849</name>
</gene>
<dbReference type="EMBL" id="JAAIUW010000005">
    <property type="protein sequence ID" value="KAF7833516.1"/>
    <property type="molecule type" value="Genomic_DNA"/>
</dbReference>